<sequence length="253" mass="26058">MAPVATTDAFGLQGKTILVTGASSGIGAAVAALCAQLGATLVVTGRNAERLQALADTLHGAGHVQVAGDLTDAHVRQSLLDAAGGYDGLASCAGATAMVPFRMATEKHLQQMLAINYLAPITLTQQLLYKRRLREHASLVFVSALASRAAPQAATGYSAAKAALEAAVRTLALEHGRQGIRANCIAPGYVETPMLDGLRQTANIDNNIGLTPLGTVAAGDIAQAAVYLLSSASRWVTRSALTIDGGISLMMRL</sequence>
<reference evidence="5 6" key="1">
    <citation type="submission" date="2019-11" db="EMBL/GenBank/DDBJ databases">
        <title>First report of rice panicle blight caused by Xanthomonas sp. in Iran.</title>
        <authorList>
            <person name="Mirghasempour S.A."/>
            <person name="Huang S."/>
            <person name="Brady C.L."/>
            <person name="Studholme D.J."/>
        </authorList>
    </citation>
    <scope>NUCLEOTIDE SEQUENCE [LARGE SCALE GENOMIC DNA]</scope>
    <source>
        <strain evidence="3 6">ASD011</strain>
        <strain evidence="5">SAM114</strain>
    </source>
</reference>
<dbReference type="PRINTS" id="PR00081">
    <property type="entry name" value="GDHRDH"/>
</dbReference>
<dbReference type="Pfam" id="PF13561">
    <property type="entry name" value="adh_short_C2"/>
    <property type="match status" value="1"/>
</dbReference>
<dbReference type="EMBL" id="WJPN01000003">
    <property type="protein sequence ID" value="MRG99885.1"/>
    <property type="molecule type" value="Genomic_DNA"/>
</dbReference>
<dbReference type="InterPro" id="IPR036291">
    <property type="entry name" value="NAD(P)-bd_dom_sf"/>
</dbReference>
<dbReference type="AlphaFoldDB" id="A0A6N7QAT3"/>
<dbReference type="RefSeq" id="WP_150411148.1">
    <property type="nucleotide sequence ID" value="NZ_NMPO01000135.1"/>
</dbReference>
<evidence type="ECO:0000313" key="3">
    <source>
        <dbReference type="EMBL" id="MRG99885.1"/>
    </source>
</evidence>
<reference evidence="4" key="2">
    <citation type="journal article" date="2020" name="Plant Dis.">
        <title>A Grain Rot of Rice in Iran Caused by a Xanthomonas Strain Closely Related to X. sacchari.</title>
        <authorList>
            <person name="Mirghasempour S.A."/>
            <person name="Huang S."/>
            <person name="Studholme D.J."/>
            <person name="Brady C.L."/>
        </authorList>
    </citation>
    <scope>NUCLEOTIDE SEQUENCE</scope>
    <source>
        <strain evidence="4">SAM114</strain>
    </source>
</reference>
<comment type="caution">
    <text evidence="3">The sequence shown here is derived from an EMBL/GenBank/DDBJ whole genome shotgun (WGS) entry which is preliminary data.</text>
</comment>
<dbReference type="PANTHER" id="PTHR43477:SF1">
    <property type="entry name" value="DIHYDROANTICAPSIN 7-DEHYDROGENASE"/>
    <property type="match status" value="1"/>
</dbReference>
<dbReference type="InterPro" id="IPR002347">
    <property type="entry name" value="SDR_fam"/>
</dbReference>
<proteinExistence type="inferred from homology"/>
<keyword evidence="2" id="KW-0560">Oxidoreductase</keyword>
<organism evidence="3 6">
    <name type="scientific">Xanthomonas sontii</name>
    <dbReference type="NCBI Taxonomy" id="2650745"/>
    <lineage>
        <taxon>Bacteria</taxon>
        <taxon>Pseudomonadati</taxon>
        <taxon>Pseudomonadota</taxon>
        <taxon>Gammaproteobacteria</taxon>
        <taxon>Lysobacterales</taxon>
        <taxon>Lysobacteraceae</taxon>
        <taxon>Xanthomonas</taxon>
    </lineage>
</organism>
<gene>
    <name evidence="3" type="ORF">GIY21_06220</name>
    <name evidence="4" type="ORF">GIY22_06210</name>
</gene>
<evidence type="ECO:0000313" key="4">
    <source>
        <dbReference type="EMBL" id="MRH74217.1"/>
    </source>
</evidence>
<evidence type="ECO:0000256" key="1">
    <source>
        <dbReference type="ARBA" id="ARBA00006484"/>
    </source>
</evidence>
<protein>
    <submittedName>
        <fullName evidence="3">SDR family oxidoreductase</fullName>
    </submittedName>
</protein>
<evidence type="ECO:0000313" key="6">
    <source>
        <dbReference type="Proteomes" id="UP000439314"/>
    </source>
</evidence>
<dbReference type="Proteomes" id="UP000439314">
    <property type="component" value="Unassembled WGS sequence"/>
</dbReference>
<dbReference type="InterPro" id="IPR051122">
    <property type="entry name" value="SDR_DHRS6-like"/>
</dbReference>
<dbReference type="SUPFAM" id="SSF51735">
    <property type="entry name" value="NAD(P)-binding Rossmann-fold domains"/>
    <property type="match status" value="1"/>
</dbReference>
<dbReference type="CDD" id="cd05233">
    <property type="entry name" value="SDR_c"/>
    <property type="match status" value="1"/>
</dbReference>
<dbReference type="Gene3D" id="3.40.50.720">
    <property type="entry name" value="NAD(P)-binding Rossmann-like Domain"/>
    <property type="match status" value="1"/>
</dbReference>
<accession>A0A6N7QAT3</accession>
<dbReference type="EMBL" id="WJPM01000003">
    <property type="protein sequence ID" value="MRH74217.1"/>
    <property type="molecule type" value="Genomic_DNA"/>
</dbReference>
<comment type="similarity">
    <text evidence="1">Belongs to the short-chain dehydrogenases/reductases (SDR) family.</text>
</comment>
<evidence type="ECO:0000256" key="2">
    <source>
        <dbReference type="ARBA" id="ARBA00023002"/>
    </source>
</evidence>
<dbReference type="Proteomes" id="UP000437931">
    <property type="component" value="Unassembled WGS sequence"/>
</dbReference>
<dbReference type="GO" id="GO:0016491">
    <property type="term" value="F:oxidoreductase activity"/>
    <property type="evidence" value="ECO:0007669"/>
    <property type="project" value="UniProtKB-KW"/>
</dbReference>
<name>A0A6N7QAT3_9XANT</name>
<keyword evidence="5" id="KW-1185">Reference proteome</keyword>
<dbReference type="PANTHER" id="PTHR43477">
    <property type="entry name" value="DIHYDROANTICAPSIN 7-DEHYDROGENASE"/>
    <property type="match status" value="1"/>
</dbReference>
<evidence type="ECO:0000313" key="5">
    <source>
        <dbReference type="Proteomes" id="UP000437931"/>
    </source>
</evidence>